<evidence type="ECO:0000256" key="3">
    <source>
        <dbReference type="ARBA" id="ARBA00022723"/>
    </source>
</evidence>
<comment type="function">
    <text evidence="7">Cytochromes P450 are a group of heme-thiolate monooxygenases. They oxidize a variety of structurally unrelated compounds, including steroids, fatty acids, and xenobiotics.</text>
</comment>
<evidence type="ECO:0000256" key="2">
    <source>
        <dbReference type="ARBA" id="ARBA00022617"/>
    </source>
</evidence>
<reference evidence="9 10" key="1">
    <citation type="submission" date="2015-09" db="EMBL/GenBank/DDBJ databases">
        <authorList>
            <consortium name="Swine Surveillance"/>
        </authorList>
    </citation>
    <scope>NUCLEOTIDE SEQUENCE [LARGE SCALE GENOMIC DNA]</scope>
    <source>
        <strain evidence="9 10">CECT 7648</strain>
    </source>
</reference>
<evidence type="ECO:0000256" key="4">
    <source>
        <dbReference type="ARBA" id="ARBA00023002"/>
    </source>
</evidence>
<dbReference type="InterPro" id="IPR001128">
    <property type="entry name" value="Cyt_P450"/>
</dbReference>
<evidence type="ECO:0000313" key="10">
    <source>
        <dbReference type="Proteomes" id="UP000054935"/>
    </source>
</evidence>
<keyword evidence="5 8" id="KW-0408">Iron</keyword>
<evidence type="ECO:0000256" key="8">
    <source>
        <dbReference type="RuleBase" id="RU000461"/>
    </source>
</evidence>
<dbReference type="SUPFAM" id="SSF48264">
    <property type="entry name" value="Cytochrome P450"/>
    <property type="match status" value="1"/>
</dbReference>
<evidence type="ECO:0000256" key="1">
    <source>
        <dbReference type="ARBA" id="ARBA00010617"/>
    </source>
</evidence>
<evidence type="ECO:0000256" key="6">
    <source>
        <dbReference type="ARBA" id="ARBA00023033"/>
    </source>
</evidence>
<dbReference type="InterPro" id="IPR017972">
    <property type="entry name" value="Cyt_P450_CS"/>
</dbReference>
<dbReference type="GO" id="GO:0004497">
    <property type="term" value="F:monooxygenase activity"/>
    <property type="evidence" value="ECO:0007669"/>
    <property type="project" value="UniProtKB-KW"/>
</dbReference>
<dbReference type="STRING" id="441103.TRN7648_03062"/>
<dbReference type="PANTHER" id="PTHR46696:SF6">
    <property type="entry name" value="P450, PUTATIVE (EUROFUNG)-RELATED"/>
    <property type="match status" value="1"/>
</dbReference>
<sequence length="426" mass="48234">MNAPFDGAASGCPMAAASADFQPFEHRGMYEFLAKIREEVPIFHAPEIDYWVVTRRADIEAIMPDSDRFTAVLTTQPIFPWPQETLTYLQERKFAHEAIQVACDPPLHTRVKNHVTKFLNIRQFMSYEPAIRELARSYVQKLKGQETVDLVDAVTYEYPAQVVFMLLGVNDFDPRQIKKWGDLRLHMIWGRPEETDFEQAARDLADFWDYTVDLVAPRKADPKDDYPSKMFELRGGDDEVLTENEIRSLVFGLLLAGHETTTNAAGNLILELLKRREQWRAIAQDPALAKNAVEEGLRYATSVVAWRRRAKEPVTIGGVDLPAGANLLLSLASANRDPALFEEPETFDIARKDARNHMAFGKGLHHCVGAPLARLELRILLEELTAAFPEMRLAEGAEDTDFTKTLSFRGPAQLRVHLGPYKEQDA</sequence>
<name>A0A0N7M0J3_9RHOB</name>
<dbReference type="InterPro" id="IPR002397">
    <property type="entry name" value="Cyt_P450_B"/>
</dbReference>
<dbReference type="RefSeq" id="WP_058248536.1">
    <property type="nucleotide sequence ID" value="NZ_CYSE01000006.1"/>
</dbReference>
<dbReference type="Proteomes" id="UP000054935">
    <property type="component" value="Unassembled WGS sequence"/>
</dbReference>
<dbReference type="AlphaFoldDB" id="A0A0N7M0J3"/>
<evidence type="ECO:0000256" key="7">
    <source>
        <dbReference type="ARBA" id="ARBA00043906"/>
    </source>
</evidence>
<proteinExistence type="inferred from homology"/>
<dbReference type="PROSITE" id="PS00086">
    <property type="entry name" value="CYTOCHROME_P450"/>
    <property type="match status" value="1"/>
</dbReference>
<dbReference type="OrthoDB" id="9792185at2"/>
<organism evidence="9 10">
    <name type="scientific">Tropicibacter naphthalenivorans</name>
    <dbReference type="NCBI Taxonomy" id="441103"/>
    <lineage>
        <taxon>Bacteria</taxon>
        <taxon>Pseudomonadati</taxon>
        <taxon>Pseudomonadota</taxon>
        <taxon>Alphaproteobacteria</taxon>
        <taxon>Rhodobacterales</taxon>
        <taxon>Roseobacteraceae</taxon>
        <taxon>Tropicibacter</taxon>
    </lineage>
</organism>
<dbReference type="Gene3D" id="1.10.630.10">
    <property type="entry name" value="Cytochrome P450"/>
    <property type="match status" value="1"/>
</dbReference>
<evidence type="ECO:0000256" key="5">
    <source>
        <dbReference type="ARBA" id="ARBA00023004"/>
    </source>
</evidence>
<dbReference type="EMBL" id="CYSE01000006">
    <property type="protein sequence ID" value="CUH80625.1"/>
    <property type="molecule type" value="Genomic_DNA"/>
</dbReference>
<dbReference type="PRINTS" id="PR00359">
    <property type="entry name" value="BP450"/>
</dbReference>
<dbReference type="EC" id="1.14.-.-" evidence="9"/>
<dbReference type="InterPro" id="IPR036396">
    <property type="entry name" value="Cyt_P450_sf"/>
</dbReference>
<keyword evidence="4 8" id="KW-0560">Oxidoreductase</keyword>
<dbReference type="Pfam" id="PF00067">
    <property type="entry name" value="p450"/>
    <property type="match status" value="1"/>
</dbReference>
<keyword evidence="3 8" id="KW-0479">Metal-binding</keyword>
<protein>
    <submittedName>
        <fullName evidence="9">Cytochrome P450 116</fullName>
        <ecNumber evidence="9">1.14.-.-</ecNumber>
    </submittedName>
</protein>
<comment type="similarity">
    <text evidence="1 8">Belongs to the cytochrome P450 family.</text>
</comment>
<keyword evidence="10" id="KW-1185">Reference proteome</keyword>
<dbReference type="GO" id="GO:0016705">
    <property type="term" value="F:oxidoreductase activity, acting on paired donors, with incorporation or reduction of molecular oxygen"/>
    <property type="evidence" value="ECO:0007669"/>
    <property type="project" value="InterPro"/>
</dbReference>
<keyword evidence="2 8" id="KW-0349">Heme</keyword>
<keyword evidence="6 8" id="KW-0503">Monooxygenase</keyword>
<evidence type="ECO:0000313" key="9">
    <source>
        <dbReference type="EMBL" id="CUH80625.1"/>
    </source>
</evidence>
<dbReference type="FunFam" id="1.10.630.10:FF:000018">
    <property type="entry name" value="Cytochrome P450 monooxygenase"/>
    <property type="match status" value="1"/>
</dbReference>
<gene>
    <name evidence="9" type="primary">thcB_3</name>
    <name evidence="9" type="ORF">TRN7648_03062</name>
</gene>
<dbReference type="GO" id="GO:0020037">
    <property type="term" value="F:heme binding"/>
    <property type="evidence" value="ECO:0007669"/>
    <property type="project" value="InterPro"/>
</dbReference>
<dbReference type="PANTHER" id="PTHR46696">
    <property type="entry name" value="P450, PUTATIVE (EUROFUNG)-RELATED"/>
    <property type="match status" value="1"/>
</dbReference>
<accession>A0A0N7M0J3</accession>
<dbReference type="GO" id="GO:0005506">
    <property type="term" value="F:iron ion binding"/>
    <property type="evidence" value="ECO:0007669"/>
    <property type="project" value="InterPro"/>
</dbReference>